<gene>
    <name evidence="2" type="ORF">Micbo1qcDRAFT_164497</name>
</gene>
<name>A0A136IYJ9_9PEZI</name>
<accession>A0A136IYJ9</accession>
<feature type="compositionally biased region" description="Basic residues" evidence="1">
    <location>
        <begin position="50"/>
        <end position="60"/>
    </location>
</feature>
<protein>
    <submittedName>
        <fullName evidence="2">Uncharacterized protein</fullName>
    </submittedName>
</protein>
<evidence type="ECO:0000256" key="1">
    <source>
        <dbReference type="SAM" id="MobiDB-lite"/>
    </source>
</evidence>
<proteinExistence type="predicted"/>
<sequence length="85" mass="9457">MRMLTCFPSIKLLSCPHRPVRPGGCQCRPPRTARFAGRSRVSSPCGPCRRAGHSSRRLGPRRSQASRAHWRVASSSVCSWSRRGP</sequence>
<dbReference type="AlphaFoldDB" id="A0A136IYJ9"/>
<keyword evidence="3" id="KW-1185">Reference proteome</keyword>
<dbReference type="EMBL" id="KQ964253">
    <property type="protein sequence ID" value="KXJ90002.1"/>
    <property type="molecule type" value="Genomic_DNA"/>
</dbReference>
<dbReference type="InParanoid" id="A0A136IYJ9"/>
<evidence type="ECO:0000313" key="2">
    <source>
        <dbReference type="EMBL" id="KXJ90002.1"/>
    </source>
</evidence>
<feature type="region of interest" description="Disordered" evidence="1">
    <location>
        <begin position="46"/>
        <end position="70"/>
    </location>
</feature>
<reference evidence="3" key="1">
    <citation type="submission" date="2016-02" db="EMBL/GenBank/DDBJ databases">
        <title>Draft genome sequence of Microdochium bolleyi, a fungal endophyte of beachgrass.</title>
        <authorList>
            <consortium name="DOE Joint Genome Institute"/>
            <person name="David A.S."/>
            <person name="May G."/>
            <person name="Haridas S."/>
            <person name="Lim J."/>
            <person name="Wang M."/>
            <person name="Labutti K."/>
            <person name="Lipzen A."/>
            <person name="Barry K."/>
            <person name="Grigoriev I.V."/>
        </authorList>
    </citation>
    <scope>NUCLEOTIDE SEQUENCE [LARGE SCALE GENOMIC DNA]</scope>
    <source>
        <strain evidence="3">J235TASD1</strain>
    </source>
</reference>
<organism evidence="2 3">
    <name type="scientific">Microdochium bolleyi</name>
    <dbReference type="NCBI Taxonomy" id="196109"/>
    <lineage>
        <taxon>Eukaryota</taxon>
        <taxon>Fungi</taxon>
        <taxon>Dikarya</taxon>
        <taxon>Ascomycota</taxon>
        <taxon>Pezizomycotina</taxon>
        <taxon>Sordariomycetes</taxon>
        <taxon>Xylariomycetidae</taxon>
        <taxon>Xylariales</taxon>
        <taxon>Microdochiaceae</taxon>
        <taxon>Microdochium</taxon>
    </lineage>
</organism>
<dbReference type="Proteomes" id="UP000070501">
    <property type="component" value="Unassembled WGS sequence"/>
</dbReference>
<evidence type="ECO:0000313" key="3">
    <source>
        <dbReference type="Proteomes" id="UP000070501"/>
    </source>
</evidence>